<feature type="compositionally biased region" description="Polar residues" evidence="1">
    <location>
        <begin position="130"/>
        <end position="146"/>
    </location>
</feature>
<dbReference type="HOGENOM" id="CLU_1780453_0_0_1"/>
<accession>A0A0E0KVB1</accession>
<sequence>MSVHAELVHDPLGLGAPGGSPLVEHQRLPHPDHRAAAGGFAGGGGAAAAAAGDDGAVLARGLPVAGAGGAVGALPRGVLAVVQAEEVPLRGAHPRGVCSGRRRRRGARGKKMVRSCTSEIDDLIRIPGSSHGSHLLRSTSTMATPP</sequence>
<reference evidence="2" key="1">
    <citation type="submission" date="2015-04" db="UniProtKB">
        <authorList>
            <consortium name="EnsemblPlants"/>
        </authorList>
    </citation>
    <scope>IDENTIFICATION</scope>
</reference>
<evidence type="ECO:0000313" key="3">
    <source>
        <dbReference type="Proteomes" id="UP000026962"/>
    </source>
</evidence>
<name>A0A0E0KVB1_ORYPU</name>
<protein>
    <recommendedName>
        <fullName evidence="4">DUF834 domain-containing protein</fullName>
    </recommendedName>
</protein>
<feature type="region of interest" description="Disordered" evidence="1">
    <location>
        <begin position="7"/>
        <end position="27"/>
    </location>
</feature>
<dbReference type="Proteomes" id="UP000026962">
    <property type="component" value="Chromosome 4"/>
</dbReference>
<reference evidence="2" key="2">
    <citation type="submission" date="2018-05" db="EMBL/GenBank/DDBJ databases">
        <title>OpunRS2 (Oryza punctata Reference Sequence Version 2).</title>
        <authorList>
            <person name="Zhang J."/>
            <person name="Kudrna D."/>
            <person name="Lee S."/>
            <person name="Talag J."/>
            <person name="Welchert J."/>
            <person name="Wing R.A."/>
        </authorList>
    </citation>
    <scope>NUCLEOTIDE SEQUENCE [LARGE SCALE GENOMIC DNA]</scope>
</reference>
<feature type="region of interest" description="Disordered" evidence="1">
    <location>
        <begin position="127"/>
        <end position="146"/>
    </location>
</feature>
<evidence type="ECO:0000313" key="2">
    <source>
        <dbReference type="EnsemblPlants" id="OPUNC04G23080.1"/>
    </source>
</evidence>
<dbReference type="EnsemblPlants" id="OPUNC04G23080.1">
    <property type="protein sequence ID" value="OPUNC04G23080.1"/>
    <property type="gene ID" value="OPUNC04G23080"/>
</dbReference>
<feature type="region of interest" description="Disordered" evidence="1">
    <location>
        <begin position="92"/>
        <end position="112"/>
    </location>
</feature>
<organism evidence="2">
    <name type="scientific">Oryza punctata</name>
    <name type="common">Red rice</name>
    <dbReference type="NCBI Taxonomy" id="4537"/>
    <lineage>
        <taxon>Eukaryota</taxon>
        <taxon>Viridiplantae</taxon>
        <taxon>Streptophyta</taxon>
        <taxon>Embryophyta</taxon>
        <taxon>Tracheophyta</taxon>
        <taxon>Spermatophyta</taxon>
        <taxon>Magnoliopsida</taxon>
        <taxon>Liliopsida</taxon>
        <taxon>Poales</taxon>
        <taxon>Poaceae</taxon>
        <taxon>BOP clade</taxon>
        <taxon>Oryzoideae</taxon>
        <taxon>Oryzeae</taxon>
        <taxon>Oryzinae</taxon>
        <taxon>Oryza</taxon>
    </lineage>
</organism>
<evidence type="ECO:0000256" key="1">
    <source>
        <dbReference type="SAM" id="MobiDB-lite"/>
    </source>
</evidence>
<feature type="compositionally biased region" description="Basic residues" evidence="1">
    <location>
        <begin position="100"/>
        <end position="112"/>
    </location>
</feature>
<proteinExistence type="predicted"/>
<dbReference type="AlphaFoldDB" id="A0A0E0KVB1"/>
<keyword evidence="3" id="KW-1185">Reference proteome</keyword>
<dbReference type="Gramene" id="OPUNC04G23080.1">
    <property type="protein sequence ID" value="OPUNC04G23080.1"/>
    <property type="gene ID" value="OPUNC04G23080"/>
</dbReference>
<feature type="compositionally biased region" description="Low complexity" evidence="1">
    <location>
        <begin position="11"/>
        <end position="22"/>
    </location>
</feature>
<evidence type="ECO:0008006" key="4">
    <source>
        <dbReference type="Google" id="ProtNLM"/>
    </source>
</evidence>